<reference evidence="2" key="1">
    <citation type="submission" date="2021-01" db="EMBL/GenBank/DDBJ databases">
        <authorList>
            <person name="Corre E."/>
            <person name="Pelletier E."/>
            <person name="Niang G."/>
            <person name="Scheremetjew M."/>
            <person name="Finn R."/>
            <person name="Kale V."/>
            <person name="Holt S."/>
            <person name="Cochrane G."/>
            <person name="Meng A."/>
            <person name="Brown T."/>
            <person name="Cohen L."/>
        </authorList>
    </citation>
    <scope>NUCLEOTIDE SEQUENCE</scope>
    <source>
        <strain evidence="2">Isolate 1302-5</strain>
    </source>
</reference>
<feature type="compositionally biased region" description="Low complexity" evidence="1">
    <location>
        <begin position="45"/>
        <end position="54"/>
    </location>
</feature>
<proteinExistence type="predicted"/>
<name>A0A7S4HQF7_9STRA</name>
<protein>
    <submittedName>
        <fullName evidence="2">Uncharacterized protein</fullName>
    </submittedName>
</protein>
<accession>A0A7S4HQF7</accession>
<feature type="compositionally biased region" description="Basic residues" evidence="1">
    <location>
        <begin position="113"/>
        <end position="131"/>
    </location>
</feature>
<evidence type="ECO:0000256" key="1">
    <source>
        <dbReference type="SAM" id="MobiDB-lite"/>
    </source>
</evidence>
<feature type="region of interest" description="Disordered" evidence="1">
    <location>
        <begin position="105"/>
        <end position="150"/>
    </location>
</feature>
<evidence type="ECO:0000313" key="2">
    <source>
        <dbReference type="EMBL" id="CAE2206240.1"/>
    </source>
</evidence>
<dbReference type="AlphaFoldDB" id="A0A7S4HQF7"/>
<dbReference type="EMBL" id="HBKQ01004033">
    <property type="protein sequence ID" value="CAE2206240.1"/>
    <property type="molecule type" value="Transcribed_RNA"/>
</dbReference>
<gene>
    <name evidence="2" type="ORF">OAUR00152_LOCUS2749</name>
</gene>
<sequence>MGVTGDSLSEYERARLKRMERNEAMLKELGLLSFKGCGVSRARARASAPSSSARRPTRPRGGSERRRRSRRLSSSSSSPDDFVMLGGSGGGDCYVEPQPVVLAGDDSAAQRGGRGHLSRRARPRSSSRRRSPSPPPPIPPRAKKRKVAAPAVGMADCSPLTAEQKKIVRSYLPRVNVKGGYLDELEDYLTPLISQDNCRNVLRQISKLAHGEGIRYESARYGWPEGCYFKKDVIVTPLDDIVHLLREAKDCEDRWGRDHGNGWLVNHPLNKMYEFQQHLLSCGLKKKKAT</sequence>
<organism evidence="2">
    <name type="scientific">Odontella aurita</name>
    <dbReference type="NCBI Taxonomy" id="265563"/>
    <lineage>
        <taxon>Eukaryota</taxon>
        <taxon>Sar</taxon>
        <taxon>Stramenopiles</taxon>
        <taxon>Ochrophyta</taxon>
        <taxon>Bacillariophyta</taxon>
        <taxon>Mediophyceae</taxon>
        <taxon>Biddulphiophycidae</taxon>
        <taxon>Eupodiscales</taxon>
        <taxon>Odontellaceae</taxon>
        <taxon>Odontella</taxon>
    </lineage>
</organism>
<feature type="region of interest" description="Disordered" evidence="1">
    <location>
        <begin position="40"/>
        <end position="89"/>
    </location>
</feature>